<protein>
    <submittedName>
        <fullName evidence="2">Uncharacterized protein</fullName>
    </submittedName>
</protein>
<accession>A0A4S8M9B1</accession>
<proteinExistence type="predicted"/>
<feature type="transmembrane region" description="Helical" evidence="1">
    <location>
        <begin position="45"/>
        <end position="66"/>
    </location>
</feature>
<feature type="transmembrane region" description="Helical" evidence="1">
    <location>
        <begin position="368"/>
        <end position="394"/>
    </location>
</feature>
<feature type="transmembrane region" description="Helical" evidence="1">
    <location>
        <begin position="429"/>
        <end position="450"/>
    </location>
</feature>
<feature type="transmembrane region" description="Helical" evidence="1">
    <location>
        <begin position="306"/>
        <end position="324"/>
    </location>
</feature>
<keyword evidence="1" id="KW-0812">Transmembrane</keyword>
<feature type="transmembrane region" description="Helical" evidence="1">
    <location>
        <begin position="215"/>
        <end position="236"/>
    </location>
</feature>
<evidence type="ECO:0000313" key="2">
    <source>
        <dbReference type="EMBL" id="THU98979.1"/>
    </source>
</evidence>
<organism evidence="2 3">
    <name type="scientific">Dendrothele bispora (strain CBS 962.96)</name>
    <dbReference type="NCBI Taxonomy" id="1314807"/>
    <lineage>
        <taxon>Eukaryota</taxon>
        <taxon>Fungi</taxon>
        <taxon>Dikarya</taxon>
        <taxon>Basidiomycota</taxon>
        <taxon>Agaricomycotina</taxon>
        <taxon>Agaricomycetes</taxon>
        <taxon>Agaricomycetidae</taxon>
        <taxon>Agaricales</taxon>
        <taxon>Agaricales incertae sedis</taxon>
        <taxon>Dendrothele</taxon>
    </lineage>
</organism>
<sequence>MHEKCAGGSPKLCGSIIDPNRLENETDIERGGVLFAEGRNLPKPVIALLAFSLISGVFCVVIGSLVRVRFFSPLTQFDATYDLNYNISFYLPPYSREAIKLVFNVIFVKPCVSVFNRVHGSATKWQVACENDLQTERFPRDDPRYCPNTRLEFSSNPRFLVSSDSILGPTGLPANVVMSVCLAITYAASQMVLLEMEDIGEELGKSVPNTVLSHFALHVLGGVILIQASISIWALLRTDIKTWNQTPFATAYILSQEMGRIRKTPGRCMQSLYHRFRDSQGVVKPENIQVSAWDTHPIFRILMMRIWVMIGIGFYWGILMFSVVESGSPGTFRRKGWLPIAEPANSTSSTGTNVFTLGWNGVAPSFGLLWGIAVIVGFQGGIITTAMTCAQTILDLVCDQRLWREIYDVNGSDPKPHMFKKFVVCWHSYLIHLADPFFHWGFGLAVGISADKGLQILPVPIFWVSVAGVAGAIYMTCYLKMKIKTSLPATFGHLQTMVDLIDEWHEKMYWGDKSIGYQQGHAGTSGSPYCVVKIMESKTYGGQDCAVCHRSL</sequence>
<evidence type="ECO:0000313" key="3">
    <source>
        <dbReference type="Proteomes" id="UP000297245"/>
    </source>
</evidence>
<keyword evidence="1" id="KW-0472">Membrane</keyword>
<dbReference type="Proteomes" id="UP000297245">
    <property type="component" value="Unassembled WGS sequence"/>
</dbReference>
<dbReference type="OrthoDB" id="2688021at2759"/>
<name>A0A4S8M9B1_DENBC</name>
<evidence type="ECO:0000256" key="1">
    <source>
        <dbReference type="SAM" id="Phobius"/>
    </source>
</evidence>
<keyword evidence="3" id="KW-1185">Reference proteome</keyword>
<gene>
    <name evidence="2" type="ORF">K435DRAFT_856083</name>
</gene>
<dbReference type="AlphaFoldDB" id="A0A4S8M9B1"/>
<feature type="transmembrane region" description="Helical" evidence="1">
    <location>
        <begin position="456"/>
        <end position="479"/>
    </location>
</feature>
<dbReference type="EMBL" id="ML179126">
    <property type="protein sequence ID" value="THU98979.1"/>
    <property type="molecule type" value="Genomic_DNA"/>
</dbReference>
<feature type="transmembrane region" description="Helical" evidence="1">
    <location>
        <begin position="166"/>
        <end position="188"/>
    </location>
</feature>
<keyword evidence="1" id="KW-1133">Transmembrane helix</keyword>
<reference evidence="2 3" key="1">
    <citation type="journal article" date="2019" name="Nat. Ecol. Evol.">
        <title>Megaphylogeny resolves global patterns of mushroom evolution.</title>
        <authorList>
            <person name="Varga T."/>
            <person name="Krizsan K."/>
            <person name="Foldi C."/>
            <person name="Dima B."/>
            <person name="Sanchez-Garcia M."/>
            <person name="Sanchez-Ramirez S."/>
            <person name="Szollosi G.J."/>
            <person name="Szarkandi J.G."/>
            <person name="Papp V."/>
            <person name="Albert L."/>
            <person name="Andreopoulos W."/>
            <person name="Angelini C."/>
            <person name="Antonin V."/>
            <person name="Barry K.W."/>
            <person name="Bougher N.L."/>
            <person name="Buchanan P."/>
            <person name="Buyck B."/>
            <person name="Bense V."/>
            <person name="Catcheside P."/>
            <person name="Chovatia M."/>
            <person name="Cooper J."/>
            <person name="Damon W."/>
            <person name="Desjardin D."/>
            <person name="Finy P."/>
            <person name="Geml J."/>
            <person name="Haridas S."/>
            <person name="Hughes K."/>
            <person name="Justo A."/>
            <person name="Karasinski D."/>
            <person name="Kautmanova I."/>
            <person name="Kiss B."/>
            <person name="Kocsube S."/>
            <person name="Kotiranta H."/>
            <person name="LaButti K.M."/>
            <person name="Lechner B.E."/>
            <person name="Liimatainen K."/>
            <person name="Lipzen A."/>
            <person name="Lukacs Z."/>
            <person name="Mihaltcheva S."/>
            <person name="Morgado L.N."/>
            <person name="Niskanen T."/>
            <person name="Noordeloos M.E."/>
            <person name="Ohm R.A."/>
            <person name="Ortiz-Santana B."/>
            <person name="Ovrebo C."/>
            <person name="Racz N."/>
            <person name="Riley R."/>
            <person name="Savchenko A."/>
            <person name="Shiryaev A."/>
            <person name="Soop K."/>
            <person name="Spirin V."/>
            <person name="Szebenyi C."/>
            <person name="Tomsovsky M."/>
            <person name="Tulloss R.E."/>
            <person name="Uehling J."/>
            <person name="Grigoriev I.V."/>
            <person name="Vagvolgyi C."/>
            <person name="Papp T."/>
            <person name="Martin F.M."/>
            <person name="Miettinen O."/>
            <person name="Hibbett D.S."/>
            <person name="Nagy L.G."/>
        </authorList>
    </citation>
    <scope>NUCLEOTIDE SEQUENCE [LARGE SCALE GENOMIC DNA]</scope>
    <source>
        <strain evidence="2 3">CBS 962.96</strain>
    </source>
</reference>